<reference evidence="2" key="1">
    <citation type="journal article" date="2017" name="Appl. Environ. Microbiol.">
        <title>Genomic analysis of Calderihabitans maritimus KKC1, a thermophilic hydrogenogenic carboxydotrophic bacterium isolated from marine sediment.</title>
        <authorList>
            <person name="Omae K."/>
            <person name="Yoneda Y."/>
            <person name="Fukuyama Y."/>
            <person name="Yoshida T."/>
            <person name="Sako Y."/>
        </authorList>
    </citation>
    <scope>NUCLEOTIDE SEQUENCE [LARGE SCALE GENOMIC DNA]</scope>
    <source>
        <strain evidence="2">KKC1</strain>
    </source>
</reference>
<gene>
    <name evidence="1" type="ORF">KKC1_02240</name>
</gene>
<dbReference type="EMBL" id="BDGJ01000004">
    <property type="protein sequence ID" value="GAW91062.1"/>
    <property type="molecule type" value="Genomic_DNA"/>
</dbReference>
<dbReference type="AlphaFoldDB" id="A0A1Z5HNF4"/>
<accession>A0A1Z5HNF4</accession>
<proteinExistence type="predicted"/>
<name>A0A1Z5HNF4_9FIRM</name>
<protein>
    <submittedName>
        <fullName evidence="1">Uncharacterized protein</fullName>
    </submittedName>
</protein>
<keyword evidence="2" id="KW-1185">Reference proteome</keyword>
<comment type="caution">
    <text evidence="1">The sequence shown here is derived from an EMBL/GenBank/DDBJ whole genome shotgun (WGS) entry which is preliminary data.</text>
</comment>
<dbReference type="Proteomes" id="UP000197032">
    <property type="component" value="Unassembled WGS sequence"/>
</dbReference>
<sequence length="38" mass="4376">MLSSIMPHMEQFHFGTVIFQYFPADCSDSERRIKGIVG</sequence>
<evidence type="ECO:0000313" key="1">
    <source>
        <dbReference type="EMBL" id="GAW91062.1"/>
    </source>
</evidence>
<evidence type="ECO:0000313" key="2">
    <source>
        <dbReference type="Proteomes" id="UP000197032"/>
    </source>
</evidence>
<organism evidence="1 2">
    <name type="scientific">Calderihabitans maritimus</name>
    <dbReference type="NCBI Taxonomy" id="1246530"/>
    <lineage>
        <taxon>Bacteria</taxon>
        <taxon>Bacillati</taxon>
        <taxon>Bacillota</taxon>
        <taxon>Clostridia</taxon>
        <taxon>Neomoorellales</taxon>
        <taxon>Calderihabitantaceae</taxon>
        <taxon>Calderihabitans</taxon>
    </lineage>
</organism>